<proteinExistence type="predicted"/>
<reference evidence="1" key="1">
    <citation type="submission" date="2012-04" db="EMBL/GenBank/DDBJ databases">
        <title>The Genome Sequence of Loa loa.</title>
        <authorList>
            <consortium name="The Broad Institute Genome Sequencing Platform"/>
            <consortium name="Broad Institute Genome Sequencing Center for Infectious Disease"/>
            <person name="Nutman T.B."/>
            <person name="Fink D.L."/>
            <person name="Russ C."/>
            <person name="Young S."/>
            <person name="Zeng Q."/>
            <person name="Gargeya S."/>
            <person name="Alvarado L."/>
            <person name="Berlin A."/>
            <person name="Chapman S.B."/>
            <person name="Chen Z."/>
            <person name="Freedman E."/>
            <person name="Gellesch M."/>
            <person name="Goldberg J."/>
            <person name="Griggs A."/>
            <person name="Gujja S."/>
            <person name="Heilman E.R."/>
            <person name="Heiman D."/>
            <person name="Howarth C."/>
            <person name="Mehta T."/>
            <person name="Neiman D."/>
            <person name="Pearson M."/>
            <person name="Roberts A."/>
            <person name="Saif S."/>
            <person name="Shea T."/>
            <person name="Shenoy N."/>
            <person name="Sisk P."/>
            <person name="Stolte C."/>
            <person name="Sykes S."/>
            <person name="White J."/>
            <person name="Yandava C."/>
            <person name="Haas B."/>
            <person name="Henn M.R."/>
            <person name="Nusbaum C."/>
            <person name="Birren B."/>
        </authorList>
    </citation>
    <scope>NUCLEOTIDE SEQUENCE [LARGE SCALE GENOMIC DNA]</scope>
</reference>
<evidence type="ECO:0000313" key="1">
    <source>
        <dbReference type="EMBL" id="EFO25028.1"/>
    </source>
</evidence>
<dbReference type="KEGG" id="loa:LOAG_03460"/>
<dbReference type="CTD" id="9940849"/>
<organism evidence="1">
    <name type="scientific">Loa loa</name>
    <name type="common">Eye worm</name>
    <name type="synonym">Filaria loa</name>
    <dbReference type="NCBI Taxonomy" id="7209"/>
    <lineage>
        <taxon>Eukaryota</taxon>
        <taxon>Metazoa</taxon>
        <taxon>Ecdysozoa</taxon>
        <taxon>Nematoda</taxon>
        <taxon>Chromadorea</taxon>
        <taxon>Rhabditida</taxon>
        <taxon>Spirurina</taxon>
        <taxon>Spiruromorpha</taxon>
        <taxon>Filarioidea</taxon>
        <taxon>Onchocercidae</taxon>
        <taxon>Loa</taxon>
    </lineage>
</organism>
<accession>A0A1S0U4D4</accession>
<dbReference type="RefSeq" id="XP_003139045.1">
    <property type="nucleotide sequence ID" value="XM_003138997.1"/>
</dbReference>
<dbReference type="InParanoid" id="A0A1S0U4D4"/>
<sequence>MSLSESIKKSLLFEKEELDTVREQILDAKGTSLPKSQPVNHHQSLFFLTHLFCCCYPCKICSRNEMNLNTNNNLPSASKAIALDSSFLTNTIKNPSQKFSGSSTYHHSVFDDNGIQRLKMLSNYL</sequence>
<dbReference type="GeneID" id="9940849"/>
<dbReference type="AlphaFoldDB" id="A0A1S0U4D4"/>
<name>A0A1S0U4D4_LOALO</name>
<dbReference type="EMBL" id="JH712069">
    <property type="protein sequence ID" value="EFO25028.1"/>
    <property type="molecule type" value="Genomic_DNA"/>
</dbReference>
<dbReference type="OMA" id="ICSRNEM"/>
<protein>
    <submittedName>
        <fullName evidence="1">Uncharacterized protein</fullName>
    </submittedName>
</protein>
<gene>
    <name evidence="1" type="ORF">LOAG_03460</name>
</gene>